<dbReference type="PANTHER" id="PTHR47561:SF1">
    <property type="entry name" value="POLYSACCHARIDE DEACETYLASE FAMILY PROTEIN (AFU_ORTHOLOGUE AFUA_6G05030)"/>
    <property type="match status" value="1"/>
</dbReference>
<dbReference type="EMBL" id="JAPVEA010000007">
    <property type="protein sequence ID" value="KAJ5443924.1"/>
    <property type="molecule type" value="Genomic_DNA"/>
</dbReference>
<protein>
    <submittedName>
        <fullName evidence="2">Polysaccharide deacetylase family protein</fullName>
    </submittedName>
</protein>
<dbReference type="AlphaFoldDB" id="A0AAD6C2J9"/>
<dbReference type="GO" id="GO:0005975">
    <property type="term" value="P:carbohydrate metabolic process"/>
    <property type="evidence" value="ECO:0007669"/>
    <property type="project" value="InterPro"/>
</dbReference>
<reference evidence="2" key="1">
    <citation type="submission" date="2022-12" db="EMBL/GenBank/DDBJ databases">
        <authorList>
            <person name="Petersen C."/>
        </authorList>
    </citation>
    <scope>NUCLEOTIDE SEQUENCE</scope>
    <source>
        <strain evidence="2">IBT 16125</strain>
    </source>
</reference>
<evidence type="ECO:0000313" key="2">
    <source>
        <dbReference type="EMBL" id="KAJ5443924.1"/>
    </source>
</evidence>
<dbReference type="RefSeq" id="XP_056764004.1">
    <property type="nucleotide sequence ID" value="XM_056911178.1"/>
</dbReference>
<dbReference type="InterPro" id="IPR002509">
    <property type="entry name" value="NODB_dom"/>
</dbReference>
<dbReference type="GO" id="GO:0016810">
    <property type="term" value="F:hydrolase activity, acting on carbon-nitrogen (but not peptide) bonds"/>
    <property type="evidence" value="ECO:0007669"/>
    <property type="project" value="InterPro"/>
</dbReference>
<evidence type="ECO:0000313" key="3">
    <source>
        <dbReference type="Proteomes" id="UP001213681"/>
    </source>
</evidence>
<keyword evidence="3" id="KW-1185">Reference proteome</keyword>
<dbReference type="GeneID" id="81601421"/>
<gene>
    <name evidence="2" type="ORF">N7458_007796</name>
</gene>
<feature type="domain" description="NodB homology" evidence="1">
    <location>
        <begin position="32"/>
        <end position="157"/>
    </location>
</feature>
<dbReference type="InterPro" id="IPR011330">
    <property type="entry name" value="Glyco_hydro/deAcase_b/a-brl"/>
</dbReference>
<comment type="caution">
    <text evidence="2">The sequence shown here is derived from an EMBL/GenBank/DDBJ whole genome shotgun (WGS) entry which is preliminary data.</text>
</comment>
<reference evidence="2" key="2">
    <citation type="journal article" date="2023" name="IMA Fungus">
        <title>Comparative genomic study of the Penicillium genus elucidates a diverse pangenome and 15 lateral gene transfer events.</title>
        <authorList>
            <person name="Petersen C."/>
            <person name="Sorensen T."/>
            <person name="Nielsen M.R."/>
            <person name="Sondergaard T.E."/>
            <person name="Sorensen J.L."/>
            <person name="Fitzpatrick D.A."/>
            <person name="Frisvad J.C."/>
            <person name="Nielsen K.L."/>
        </authorList>
    </citation>
    <scope>NUCLEOTIDE SEQUENCE</scope>
    <source>
        <strain evidence="2">IBT 16125</strain>
    </source>
</reference>
<dbReference type="PANTHER" id="PTHR47561">
    <property type="entry name" value="POLYSACCHARIDE DEACETYLASE FAMILY PROTEIN (AFU_ORTHOLOGUE AFUA_6G05030)"/>
    <property type="match status" value="1"/>
</dbReference>
<sequence>TLKNTTGKKRVLAGYGIDIDAVAGWLESYGGEDSASDISRASHNETTRLLKLLDEYNIKEFWLILGHSIETSPEECTQVREAGLEIGLHGNSSENSASIIKEQQRDILDKTYKMLTDSCGKDPHGIVARWSENIVHYSALSQFDTVLGIFTHAWLTG</sequence>
<accession>A0AAD6C2J9</accession>
<dbReference type="Pfam" id="PF01522">
    <property type="entry name" value="Polysacc_deac_1"/>
    <property type="match status" value="1"/>
</dbReference>
<dbReference type="PROSITE" id="PS51677">
    <property type="entry name" value="NODB"/>
    <property type="match status" value="1"/>
</dbReference>
<dbReference type="SUPFAM" id="SSF88713">
    <property type="entry name" value="Glycoside hydrolase/deacetylase"/>
    <property type="match status" value="1"/>
</dbReference>
<dbReference type="Gene3D" id="3.20.20.370">
    <property type="entry name" value="Glycoside hydrolase/deacetylase"/>
    <property type="match status" value="1"/>
</dbReference>
<organism evidence="2 3">
    <name type="scientific">Penicillium daleae</name>
    <dbReference type="NCBI Taxonomy" id="63821"/>
    <lineage>
        <taxon>Eukaryota</taxon>
        <taxon>Fungi</taxon>
        <taxon>Dikarya</taxon>
        <taxon>Ascomycota</taxon>
        <taxon>Pezizomycotina</taxon>
        <taxon>Eurotiomycetes</taxon>
        <taxon>Eurotiomycetidae</taxon>
        <taxon>Eurotiales</taxon>
        <taxon>Aspergillaceae</taxon>
        <taxon>Penicillium</taxon>
    </lineage>
</organism>
<dbReference type="Proteomes" id="UP001213681">
    <property type="component" value="Unassembled WGS sequence"/>
</dbReference>
<name>A0AAD6C2J9_9EURO</name>
<proteinExistence type="predicted"/>
<evidence type="ECO:0000259" key="1">
    <source>
        <dbReference type="PROSITE" id="PS51677"/>
    </source>
</evidence>
<feature type="non-terminal residue" evidence="2">
    <location>
        <position position="1"/>
    </location>
</feature>